<evidence type="ECO:0000313" key="3">
    <source>
        <dbReference type="Proteomes" id="UP001054945"/>
    </source>
</evidence>
<comment type="caution">
    <text evidence="2">The sequence shown here is derived from an EMBL/GenBank/DDBJ whole genome shotgun (WGS) entry which is preliminary data.</text>
</comment>
<evidence type="ECO:0000256" key="1">
    <source>
        <dbReference type="SAM" id="MobiDB-lite"/>
    </source>
</evidence>
<feature type="region of interest" description="Disordered" evidence="1">
    <location>
        <begin position="71"/>
        <end position="100"/>
    </location>
</feature>
<dbReference type="EMBL" id="BPLR01016827">
    <property type="protein sequence ID" value="GIY86631.1"/>
    <property type="molecule type" value="Genomic_DNA"/>
</dbReference>
<reference evidence="2 3" key="1">
    <citation type="submission" date="2021-06" db="EMBL/GenBank/DDBJ databases">
        <title>Caerostris extrusa draft genome.</title>
        <authorList>
            <person name="Kono N."/>
            <person name="Arakawa K."/>
        </authorList>
    </citation>
    <scope>NUCLEOTIDE SEQUENCE [LARGE SCALE GENOMIC DNA]</scope>
</reference>
<gene>
    <name evidence="2" type="ORF">CEXT_480621</name>
</gene>
<dbReference type="AlphaFoldDB" id="A0AAV4WUN0"/>
<name>A0AAV4WUN0_CAEEX</name>
<proteinExistence type="predicted"/>
<keyword evidence="3" id="KW-1185">Reference proteome</keyword>
<evidence type="ECO:0000313" key="2">
    <source>
        <dbReference type="EMBL" id="GIY86631.1"/>
    </source>
</evidence>
<accession>A0AAV4WUN0</accession>
<organism evidence="2 3">
    <name type="scientific">Caerostris extrusa</name>
    <name type="common">Bark spider</name>
    <name type="synonym">Caerostris bankana</name>
    <dbReference type="NCBI Taxonomy" id="172846"/>
    <lineage>
        <taxon>Eukaryota</taxon>
        <taxon>Metazoa</taxon>
        <taxon>Ecdysozoa</taxon>
        <taxon>Arthropoda</taxon>
        <taxon>Chelicerata</taxon>
        <taxon>Arachnida</taxon>
        <taxon>Araneae</taxon>
        <taxon>Araneomorphae</taxon>
        <taxon>Entelegynae</taxon>
        <taxon>Araneoidea</taxon>
        <taxon>Araneidae</taxon>
        <taxon>Caerostris</taxon>
    </lineage>
</organism>
<feature type="compositionally biased region" description="Polar residues" evidence="1">
    <location>
        <begin position="77"/>
        <end position="93"/>
    </location>
</feature>
<protein>
    <submittedName>
        <fullName evidence="2">Uncharacterized protein</fullName>
    </submittedName>
</protein>
<feature type="region of interest" description="Disordered" evidence="1">
    <location>
        <begin position="1"/>
        <end position="27"/>
    </location>
</feature>
<sequence>MSSDARSGALQFRESAPGDGGGVTHPLEPNSTFQTNINCKIIQKYCVLLKHLLELLTQFNVAHALTINRVTHPPEPISTSTSKAPRPSQQKPSSHSDRKGRLVWMFPKGATCCRGPLLGRCVWQHCCLDVTQGY</sequence>
<dbReference type="Proteomes" id="UP001054945">
    <property type="component" value="Unassembled WGS sequence"/>
</dbReference>